<dbReference type="Gene3D" id="3.40.50.300">
    <property type="entry name" value="P-loop containing nucleotide triphosphate hydrolases"/>
    <property type="match status" value="1"/>
</dbReference>
<dbReference type="InterPro" id="IPR027417">
    <property type="entry name" value="P-loop_NTPase"/>
</dbReference>
<organism evidence="1 2">
    <name type="scientific">Hymenoscyphus albidus</name>
    <dbReference type="NCBI Taxonomy" id="595503"/>
    <lineage>
        <taxon>Eukaryota</taxon>
        <taxon>Fungi</taxon>
        <taxon>Dikarya</taxon>
        <taxon>Ascomycota</taxon>
        <taxon>Pezizomycotina</taxon>
        <taxon>Leotiomycetes</taxon>
        <taxon>Helotiales</taxon>
        <taxon>Helotiaceae</taxon>
        <taxon>Hymenoscyphus</taxon>
    </lineage>
</organism>
<evidence type="ECO:0008006" key="3">
    <source>
        <dbReference type="Google" id="ProtNLM"/>
    </source>
</evidence>
<evidence type="ECO:0000313" key="1">
    <source>
        <dbReference type="EMBL" id="CAG8974356.1"/>
    </source>
</evidence>
<dbReference type="Proteomes" id="UP000701801">
    <property type="component" value="Unassembled WGS sequence"/>
</dbReference>
<dbReference type="PANTHER" id="PTHR37807">
    <property type="entry name" value="OS07G0160300 PROTEIN"/>
    <property type="match status" value="1"/>
</dbReference>
<dbReference type="SUPFAM" id="SSF52540">
    <property type="entry name" value="P-loop containing nucleoside triphosphate hydrolases"/>
    <property type="match status" value="1"/>
</dbReference>
<sequence length="189" mass="21024">MAVNPAIETISPQERKFFIQLSGSPGSGKSTLATHLAPPINAVIFSHDSVRSTLLASLPFDAAAKFTYEIGWTIAHDLMEQTKNVIMDSTCNYQETLDRGEELAREGGFEYWYVECLVEDGELLDRRLKGRRAMRSQRTGVGSEGAPRDAGGKVVNRKPVRLMWERCVVVDSTKGVEMCCEEVLRRLGV</sequence>
<reference evidence="1" key="1">
    <citation type="submission" date="2021-07" db="EMBL/GenBank/DDBJ databases">
        <authorList>
            <person name="Durling M."/>
        </authorList>
    </citation>
    <scope>NUCLEOTIDE SEQUENCE</scope>
</reference>
<dbReference type="PANTHER" id="PTHR37807:SF3">
    <property type="entry name" value="OS07G0160300 PROTEIN"/>
    <property type="match status" value="1"/>
</dbReference>
<comment type="caution">
    <text evidence="1">The sequence shown here is derived from an EMBL/GenBank/DDBJ whole genome shotgun (WGS) entry which is preliminary data.</text>
</comment>
<proteinExistence type="predicted"/>
<gene>
    <name evidence="1" type="ORF">HYALB_00006206</name>
</gene>
<dbReference type="AlphaFoldDB" id="A0A9N9Q5G2"/>
<name>A0A9N9Q5G2_9HELO</name>
<protein>
    <recommendedName>
        <fullName evidence="3">P-loop containing nucleoside triphosphate hydrolase protein</fullName>
    </recommendedName>
</protein>
<evidence type="ECO:0000313" key="2">
    <source>
        <dbReference type="Proteomes" id="UP000701801"/>
    </source>
</evidence>
<keyword evidence="2" id="KW-1185">Reference proteome</keyword>
<dbReference type="OrthoDB" id="3231855at2759"/>
<dbReference type="EMBL" id="CAJVRM010000100">
    <property type="protein sequence ID" value="CAG8974356.1"/>
    <property type="molecule type" value="Genomic_DNA"/>
</dbReference>
<dbReference type="Pfam" id="PF13671">
    <property type="entry name" value="AAA_33"/>
    <property type="match status" value="1"/>
</dbReference>
<accession>A0A9N9Q5G2</accession>